<dbReference type="PANTHER" id="PTHR43060">
    <property type="entry name" value="3-HYDROXYISOBUTYRATE DEHYDROGENASE-LIKE 1, MITOCHONDRIAL-RELATED"/>
    <property type="match status" value="1"/>
</dbReference>
<accession>A0ABT5VCE8</accession>
<reference evidence="6" key="1">
    <citation type="submission" date="2024-05" db="EMBL/GenBank/DDBJ databases">
        <title>Alkalihalobacillus sp. strain MEB203 novel alkaliphilic bacterium from Lonar Lake, India.</title>
        <authorList>
            <person name="Joshi A."/>
            <person name="Thite S."/>
            <person name="Mengade P."/>
        </authorList>
    </citation>
    <scope>NUCLEOTIDE SEQUENCE</scope>
    <source>
        <strain evidence="6">MEB 203</strain>
    </source>
</reference>
<organism evidence="6 7">
    <name type="scientific">Alkalihalobacterium chitinilyticum</name>
    <dbReference type="NCBI Taxonomy" id="2980103"/>
    <lineage>
        <taxon>Bacteria</taxon>
        <taxon>Bacillati</taxon>
        <taxon>Bacillota</taxon>
        <taxon>Bacilli</taxon>
        <taxon>Bacillales</taxon>
        <taxon>Bacillaceae</taxon>
        <taxon>Alkalihalobacterium</taxon>
    </lineage>
</organism>
<sequence length="295" mass="31762">MKVGFIGLGTMGLPMTKNILASGYDTYVVSRSRPPIEEALELGAKEASSPKELIEICDIVLTCLPLPQNVIDVYEGENGIIAGATNGKIIIDHSTVSPQLNQQMNEQLASKGALFMDAPVSGGPMGAKAGSLTIMCGGSEEAFNKSYNVLKVIGDYIAYVGPTGSGSVIKLINNMLVGVHTAALSEAYVMGAKAGVNPQVLYDIVKRSSGFSKSMDWSVEAIMDRQFEQRFSINLLHKDMGLAIDLAESLGVPVELVEHSENIVRRAKENYGKNDVCAIIRPLEQQVGVEVKRWK</sequence>
<dbReference type="SUPFAM" id="SSF48179">
    <property type="entry name" value="6-phosphogluconate dehydrogenase C-terminal domain-like"/>
    <property type="match status" value="1"/>
</dbReference>
<dbReference type="InterPro" id="IPR006115">
    <property type="entry name" value="6PGDH_NADP-bd"/>
</dbReference>
<dbReference type="RefSeq" id="WP_275117738.1">
    <property type="nucleotide sequence ID" value="NZ_JAOTPO010000003.1"/>
</dbReference>
<dbReference type="Pfam" id="PF14833">
    <property type="entry name" value="NAD_binding_11"/>
    <property type="match status" value="1"/>
</dbReference>
<dbReference type="Proteomes" id="UP001148125">
    <property type="component" value="Unassembled WGS sequence"/>
</dbReference>
<dbReference type="Gene3D" id="3.40.50.720">
    <property type="entry name" value="NAD(P)-binding Rossmann-like Domain"/>
    <property type="match status" value="1"/>
</dbReference>
<keyword evidence="7" id="KW-1185">Reference proteome</keyword>
<dbReference type="SUPFAM" id="SSF51735">
    <property type="entry name" value="NAD(P)-binding Rossmann-fold domains"/>
    <property type="match status" value="1"/>
</dbReference>
<evidence type="ECO:0000256" key="3">
    <source>
        <dbReference type="ARBA" id="ARBA00023027"/>
    </source>
</evidence>
<evidence type="ECO:0000256" key="1">
    <source>
        <dbReference type="ARBA" id="ARBA00009080"/>
    </source>
</evidence>
<dbReference type="InterPro" id="IPR036291">
    <property type="entry name" value="NAD(P)-bd_dom_sf"/>
</dbReference>
<gene>
    <name evidence="6" type="ORF">N7Z68_06965</name>
</gene>
<keyword evidence="2" id="KW-0560">Oxidoreductase</keyword>
<keyword evidence="3" id="KW-0520">NAD</keyword>
<evidence type="ECO:0000259" key="4">
    <source>
        <dbReference type="Pfam" id="PF03446"/>
    </source>
</evidence>
<protein>
    <submittedName>
        <fullName evidence="6">NAD(P)-dependent oxidoreductase</fullName>
    </submittedName>
</protein>
<feature type="domain" description="3-hydroxyisobutyrate dehydrogenase-like NAD-binding" evidence="5">
    <location>
        <begin position="164"/>
        <end position="283"/>
    </location>
</feature>
<evidence type="ECO:0000259" key="5">
    <source>
        <dbReference type="Pfam" id="PF14833"/>
    </source>
</evidence>
<dbReference type="InterPro" id="IPR029154">
    <property type="entry name" value="HIBADH-like_NADP-bd"/>
</dbReference>
<dbReference type="PANTHER" id="PTHR43060:SF15">
    <property type="entry name" value="3-HYDROXYISOBUTYRATE DEHYDROGENASE-LIKE 1, MITOCHONDRIAL-RELATED"/>
    <property type="match status" value="1"/>
</dbReference>
<dbReference type="PIRSF" id="PIRSF000103">
    <property type="entry name" value="HIBADH"/>
    <property type="match status" value="1"/>
</dbReference>
<comment type="similarity">
    <text evidence="1">Belongs to the HIBADH-related family.</text>
</comment>
<name>A0ABT5VCE8_9BACI</name>
<proteinExistence type="inferred from homology"/>
<dbReference type="Gene3D" id="1.10.1040.10">
    <property type="entry name" value="N-(1-d-carboxylethyl)-l-norvaline Dehydrogenase, domain 2"/>
    <property type="match status" value="1"/>
</dbReference>
<dbReference type="EMBL" id="JAOTPO010000003">
    <property type="protein sequence ID" value="MDE5413122.1"/>
    <property type="molecule type" value="Genomic_DNA"/>
</dbReference>
<dbReference type="InterPro" id="IPR013328">
    <property type="entry name" value="6PGD_dom2"/>
</dbReference>
<evidence type="ECO:0000313" key="6">
    <source>
        <dbReference type="EMBL" id="MDE5413122.1"/>
    </source>
</evidence>
<dbReference type="InterPro" id="IPR015815">
    <property type="entry name" value="HIBADH-related"/>
</dbReference>
<evidence type="ECO:0000313" key="7">
    <source>
        <dbReference type="Proteomes" id="UP001148125"/>
    </source>
</evidence>
<feature type="domain" description="6-phosphogluconate dehydrogenase NADP-binding" evidence="4">
    <location>
        <begin position="2"/>
        <end position="161"/>
    </location>
</feature>
<dbReference type="InterPro" id="IPR008927">
    <property type="entry name" value="6-PGluconate_DH-like_C_sf"/>
</dbReference>
<dbReference type="Pfam" id="PF03446">
    <property type="entry name" value="NAD_binding_2"/>
    <property type="match status" value="1"/>
</dbReference>
<evidence type="ECO:0000256" key="2">
    <source>
        <dbReference type="ARBA" id="ARBA00023002"/>
    </source>
</evidence>
<comment type="caution">
    <text evidence="6">The sequence shown here is derived from an EMBL/GenBank/DDBJ whole genome shotgun (WGS) entry which is preliminary data.</text>
</comment>